<evidence type="ECO:0000256" key="5">
    <source>
        <dbReference type="ARBA" id="ARBA00022679"/>
    </source>
</evidence>
<evidence type="ECO:0000256" key="8">
    <source>
        <dbReference type="ARBA" id="ARBA00022946"/>
    </source>
</evidence>
<dbReference type="PANTHER" id="PTHR32523">
    <property type="entry name" value="PHYTOL KINASE 1, CHLOROPLASTIC"/>
    <property type="match status" value="1"/>
</dbReference>
<accession>A0A8S1IUR3</accession>
<comment type="pathway">
    <text evidence="11">Cofactor biosynthesis; tocopherol biosynthesis.</text>
</comment>
<keyword evidence="16" id="KW-1185">Reference proteome</keyword>
<feature type="transmembrane region" description="Helical" evidence="14">
    <location>
        <begin position="107"/>
        <end position="124"/>
    </location>
</feature>
<dbReference type="GO" id="GO:0016020">
    <property type="term" value="C:membrane"/>
    <property type="evidence" value="ECO:0007669"/>
    <property type="project" value="UniProtKB-SubCell"/>
</dbReference>
<evidence type="ECO:0000256" key="2">
    <source>
        <dbReference type="ARBA" id="ARBA00010794"/>
    </source>
</evidence>
<keyword evidence="8" id="KW-0809">Transit peptide</keyword>
<feature type="transmembrane region" description="Helical" evidence="14">
    <location>
        <begin position="44"/>
        <end position="60"/>
    </location>
</feature>
<keyword evidence="7" id="KW-0418">Kinase</keyword>
<comment type="subcellular location">
    <subcellularLocation>
        <location evidence="1">Plastid</location>
        <location evidence="1">Chloroplast membrane</location>
        <topology evidence="1">Multi-pass membrane protein</topology>
    </subcellularLocation>
</comment>
<dbReference type="EMBL" id="CAJHUC010000901">
    <property type="protein sequence ID" value="CAD7698879.1"/>
    <property type="molecule type" value="Genomic_DNA"/>
</dbReference>
<comment type="catalytic activity">
    <reaction evidence="13">
        <text>phytol + CTP = phytyl phosphate + CDP + H(+)</text>
        <dbReference type="Rhea" id="RHEA:38055"/>
        <dbReference type="ChEBI" id="CHEBI:15378"/>
        <dbReference type="ChEBI" id="CHEBI:17327"/>
        <dbReference type="ChEBI" id="CHEBI:37563"/>
        <dbReference type="ChEBI" id="CHEBI:58069"/>
        <dbReference type="ChEBI" id="CHEBI:75483"/>
        <dbReference type="EC" id="2.7.1.182"/>
    </reaction>
</comment>
<dbReference type="InterPro" id="IPR039606">
    <property type="entry name" value="Phytol/farnesol_kinase"/>
</dbReference>
<evidence type="ECO:0000256" key="12">
    <source>
        <dbReference type="ARBA" id="ARBA00039024"/>
    </source>
</evidence>
<dbReference type="Proteomes" id="UP000708148">
    <property type="component" value="Unassembled WGS sequence"/>
</dbReference>
<keyword evidence="5" id="KW-0808">Transferase</keyword>
<feature type="transmembrane region" description="Helical" evidence="14">
    <location>
        <begin position="12"/>
        <end position="32"/>
    </location>
</feature>
<gene>
    <name evidence="15" type="ORF">OSTQU699_LOCUS4238</name>
</gene>
<keyword evidence="10 14" id="KW-0472">Membrane</keyword>
<feature type="transmembrane region" description="Helical" evidence="14">
    <location>
        <begin position="170"/>
        <end position="190"/>
    </location>
</feature>
<evidence type="ECO:0000313" key="15">
    <source>
        <dbReference type="EMBL" id="CAD7698879.1"/>
    </source>
</evidence>
<keyword evidence="6 14" id="KW-0812">Transmembrane</keyword>
<evidence type="ECO:0000256" key="9">
    <source>
        <dbReference type="ARBA" id="ARBA00022989"/>
    </source>
</evidence>
<evidence type="ECO:0000256" key="10">
    <source>
        <dbReference type="ARBA" id="ARBA00023136"/>
    </source>
</evidence>
<feature type="transmembrane region" description="Helical" evidence="14">
    <location>
        <begin position="66"/>
        <end position="86"/>
    </location>
</feature>
<evidence type="ECO:0000256" key="4">
    <source>
        <dbReference type="ARBA" id="ARBA00022640"/>
    </source>
</evidence>
<evidence type="ECO:0000256" key="6">
    <source>
        <dbReference type="ARBA" id="ARBA00022692"/>
    </source>
</evidence>
<feature type="transmembrane region" description="Helical" evidence="14">
    <location>
        <begin position="196"/>
        <end position="214"/>
    </location>
</feature>
<dbReference type="GO" id="GO:0010276">
    <property type="term" value="F:phytol kinase activity"/>
    <property type="evidence" value="ECO:0007669"/>
    <property type="project" value="UniProtKB-EC"/>
</dbReference>
<sequence length="243" mass="25979">MLGALSARDAGALAFSAVGSYAWVKIFDLLAVNGVLEQKLSRKLVHITTGPLFILTWPLFSDAAYARYIALIVPTANFLRLLLVGTGVLQDEGLVKSISRESDRTELLRGPIYYIAMLMAVTALCWRDSVAGYMVVAVTCAGDGFADVIGRRWGRHCWAGNHPKTQEGSAAMFVAGAGTAIGLMSAFRWLGYVDFAPGPTFLGAVFIAFIATVVEALPINKLVDDNLSVPLIAGLLANWLLAG</sequence>
<organism evidence="15 16">
    <name type="scientific">Ostreobium quekettii</name>
    <dbReference type="NCBI Taxonomy" id="121088"/>
    <lineage>
        <taxon>Eukaryota</taxon>
        <taxon>Viridiplantae</taxon>
        <taxon>Chlorophyta</taxon>
        <taxon>core chlorophytes</taxon>
        <taxon>Ulvophyceae</taxon>
        <taxon>TCBD clade</taxon>
        <taxon>Bryopsidales</taxon>
        <taxon>Ostreobineae</taxon>
        <taxon>Ostreobiaceae</taxon>
        <taxon>Ostreobium</taxon>
    </lineage>
</organism>
<dbReference type="AlphaFoldDB" id="A0A8S1IUR3"/>
<evidence type="ECO:0000256" key="14">
    <source>
        <dbReference type="SAM" id="Phobius"/>
    </source>
</evidence>
<dbReference type="EC" id="2.7.1.182" evidence="12"/>
<evidence type="ECO:0000256" key="3">
    <source>
        <dbReference type="ARBA" id="ARBA00022528"/>
    </source>
</evidence>
<keyword evidence="9 14" id="KW-1133">Transmembrane helix</keyword>
<proteinExistence type="inferred from homology"/>
<comment type="caution">
    <text evidence="15">The sequence shown here is derived from an EMBL/GenBank/DDBJ whole genome shotgun (WGS) entry which is preliminary data.</text>
</comment>
<keyword evidence="3" id="KW-0150">Chloroplast</keyword>
<evidence type="ECO:0000313" key="16">
    <source>
        <dbReference type="Proteomes" id="UP000708148"/>
    </source>
</evidence>
<protein>
    <recommendedName>
        <fullName evidence="12">phytol kinase</fullName>
        <ecNumber evidence="12">2.7.1.182</ecNumber>
    </recommendedName>
</protein>
<comment type="similarity">
    <text evidence="2">Belongs to the polyprenol kinase family.</text>
</comment>
<dbReference type="PANTHER" id="PTHR32523:SF8">
    <property type="entry name" value="DOLICHOL KINASE"/>
    <property type="match status" value="1"/>
</dbReference>
<dbReference type="GO" id="GO:0009507">
    <property type="term" value="C:chloroplast"/>
    <property type="evidence" value="ECO:0007669"/>
    <property type="project" value="UniProtKB-SubCell"/>
</dbReference>
<reference evidence="15" key="1">
    <citation type="submission" date="2020-12" db="EMBL/GenBank/DDBJ databases">
        <authorList>
            <person name="Iha C."/>
        </authorList>
    </citation>
    <scope>NUCLEOTIDE SEQUENCE</scope>
</reference>
<evidence type="ECO:0000256" key="1">
    <source>
        <dbReference type="ARBA" id="ARBA00004508"/>
    </source>
</evidence>
<name>A0A8S1IUR3_9CHLO</name>
<keyword evidence="4" id="KW-0934">Plastid</keyword>
<evidence type="ECO:0000256" key="11">
    <source>
        <dbReference type="ARBA" id="ARBA00024015"/>
    </source>
</evidence>
<dbReference type="OrthoDB" id="5673at2759"/>
<evidence type="ECO:0000256" key="13">
    <source>
        <dbReference type="ARBA" id="ARBA00048889"/>
    </source>
</evidence>
<evidence type="ECO:0000256" key="7">
    <source>
        <dbReference type="ARBA" id="ARBA00022777"/>
    </source>
</evidence>